<proteinExistence type="predicted"/>
<name>A0A382LIX6_9ZZZZ</name>
<dbReference type="AlphaFoldDB" id="A0A382LIX6"/>
<gene>
    <name evidence="1" type="ORF">METZ01_LOCUS289592</name>
</gene>
<feature type="non-terminal residue" evidence="1">
    <location>
        <position position="1"/>
    </location>
</feature>
<sequence>SCSDHETGGPIHIQQWDGQKWNKVSDWIKPFKDVVWPMVKSASAKYAAENNIKPRTC</sequence>
<accession>A0A382LIX6</accession>
<reference evidence="1" key="1">
    <citation type="submission" date="2018-05" db="EMBL/GenBank/DDBJ databases">
        <authorList>
            <person name="Lanie J.A."/>
            <person name="Ng W.-L."/>
            <person name="Kazmierczak K.M."/>
            <person name="Andrzejewski T.M."/>
            <person name="Davidsen T.M."/>
            <person name="Wayne K.J."/>
            <person name="Tettelin H."/>
            <person name="Glass J.I."/>
            <person name="Rusch D."/>
            <person name="Podicherti R."/>
            <person name="Tsui H.-C.T."/>
            <person name="Winkler M.E."/>
        </authorList>
    </citation>
    <scope>NUCLEOTIDE SEQUENCE</scope>
</reference>
<organism evidence="1">
    <name type="scientific">marine metagenome</name>
    <dbReference type="NCBI Taxonomy" id="408172"/>
    <lineage>
        <taxon>unclassified sequences</taxon>
        <taxon>metagenomes</taxon>
        <taxon>ecological metagenomes</taxon>
    </lineage>
</organism>
<evidence type="ECO:0000313" key="1">
    <source>
        <dbReference type="EMBL" id="SVC36738.1"/>
    </source>
</evidence>
<dbReference type="EMBL" id="UINC01087406">
    <property type="protein sequence ID" value="SVC36738.1"/>
    <property type="molecule type" value="Genomic_DNA"/>
</dbReference>
<protein>
    <submittedName>
        <fullName evidence="1">Uncharacterized protein</fullName>
    </submittedName>
</protein>